<reference evidence="3" key="1">
    <citation type="submission" date="2017-07" db="EMBL/GenBank/DDBJ databases">
        <title>Leptospira spp. isolated from tropical soils.</title>
        <authorList>
            <person name="Thibeaux R."/>
            <person name="Iraola G."/>
            <person name="Ferres I."/>
            <person name="Bierque E."/>
            <person name="Girault D."/>
            <person name="Soupe-Gilbert M.-E."/>
            <person name="Picardeau M."/>
            <person name="Goarant C."/>
        </authorList>
    </citation>
    <scope>NUCLEOTIDE SEQUENCE [LARGE SCALE GENOMIC DNA]</scope>
    <source>
        <strain evidence="3">ATI7-C-A5</strain>
    </source>
</reference>
<keyword evidence="4" id="KW-1185">Reference proteome</keyword>
<accession>A0A2N0BPL3</accession>
<feature type="signal peptide" evidence="1">
    <location>
        <begin position="1"/>
        <end position="20"/>
    </location>
</feature>
<reference evidence="2" key="3">
    <citation type="submission" date="2023-10" db="EMBL/GenBank/DDBJ databases">
        <authorList>
            <person name="Picardeau M."/>
            <person name="Thibeaux R."/>
        </authorList>
    </citation>
    <scope>NUCLEOTIDE SEQUENCE</scope>
    <source>
        <strain evidence="2">ATI7-C-A5</strain>
    </source>
</reference>
<reference evidence="2 4" key="2">
    <citation type="journal article" date="2018" name="Microb. Genom.">
        <title>Deciphering the unexplored Leptospira diversity from soils uncovers genomic evolution to virulence.</title>
        <authorList>
            <person name="Thibeaux R."/>
            <person name="Iraola G."/>
            <person name="Ferres I."/>
            <person name="Bierque E."/>
            <person name="Girault D."/>
            <person name="Soupe-Gilbert M.E."/>
            <person name="Picardeau M."/>
            <person name="Goarant C."/>
        </authorList>
    </citation>
    <scope>NUCLEOTIDE SEQUENCE [LARGE SCALE GENOMIC DNA]</scope>
    <source>
        <strain evidence="2 4">ATI7-C-A5</strain>
    </source>
</reference>
<dbReference type="EMBL" id="NPEF02000024">
    <property type="protein sequence ID" value="MDV6237406.1"/>
    <property type="molecule type" value="Genomic_DNA"/>
</dbReference>
<evidence type="ECO:0000313" key="3">
    <source>
        <dbReference type="EMBL" id="PJZ94666.1"/>
    </source>
</evidence>
<proteinExistence type="predicted"/>
<dbReference type="EMBL" id="NPEF01000008">
    <property type="protein sequence ID" value="PJZ94666.1"/>
    <property type="molecule type" value="Genomic_DNA"/>
</dbReference>
<keyword evidence="1" id="KW-0732">Signal</keyword>
<gene>
    <name evidence="3" type="ORF">CH379_01475</name>
    <name evidence="2" type="ORF">CH379_017365</name>
</gene>
<organism evidence="3">
    <name type="scientific">Leptospira ellisii</name>
    <dbReference type="NCBI Taxonomy" id="2023197"/>
    <lineage>
        <taxon>Bacteria</taxon>
        <taxon>Pseudomonadati</taxon>
        <taxon>Spirochaetota</taxon>
        <taxon>Spirochaetia</taxon>
        <taxon>Leptospirales</taxon>
        <taxon>Leptospiraceae</taxon>
        <taxon>Leptospira</taxon>
    </lineage>
</organism>
<protein>
    <recommendedName>
        <fullName evidence="5">HEAT repeat domain-containing protein</fullName>
    </recommendedName>
</protein>
<comment type="caution">
    <text evidence="3">The sequence shown here is derived from an EMBL/GenBank/DDBJ whole genome shotgun (WGS) entry which is preliminary data.</text>
</comment>
<evidence type="ECO:0000256" key="1">
    <source>
        <dbReference type="SAM" id="SignalP"/>
    </source>
</evidence>
<sequence length="188" mass="21157">MKLMLHLSVFSVLISFGIEAQSLDPNRYQKIRSIVTQTGHLETEGLVREIYEITPEPVDYLLAIVKEPGLRVYAISQINDLIADFGGNSAKDYLESTVADERKHPSVRNAAAFSYGRVFYSSNKNTTENFLLKFSGNDRIGGSVQNTLRELRTGKLKSVRFSSRLKLENVKKLKSGTLKKRNTPSDRS</sequence>
<evidence type="ECO:0000313" key="4">
    <source>
        <dbReference type="Proteomes" id="UP000232122"/>
    </source>
</evidence>
<feature type="chain" id="PRO_5044577244" description="HEAT repeat domain-containing protein" evidence="1">
    <location>
        <begin position="21"/>
        <end position="188"/>
    </location>
</feature>
<name>A0A2N0BDN6_9LEPT</name>
<evidence type="ECO:0000313" key="2">
    <source>
        <dbReference type="EMBL" id="MDV6237406.1"/>
    </source>
</evidence>
<accession>A0A2N0BDN6</accession>
<dbReference type="OrthoDB" id="341157at2"/>
<dbReference type="RefSeq" id="WP_100745678.1">
    <property type="nucleotide sequence ID" value="NZ_NPEF02000024.1"/>
</dbReference>
<evidence type="ECO:0008006" key="5">
    <source>
        <dbReference type="Google" id="ProtNLM"/>
    </source>
</evidence>
<dbReference type="Proteomes" id="UP000232122">
    <property type="component" value="Unassembled WGS sequence"/>
</dbReference>
<dbReference type="AlphaFoldDB" id="A0A2N0BDN6"/>